<comment type="catalytic activity">
    <reaction evidence="5 6">
        <text>dTDP-beta-L-rhamnose + NADP(+) = dTDP-4-dehydro-beta-L-rhamnose + NADPH + H(+)</text>
        <dbReference type="Rhea" id="RHEA:21796"/>
        <dbReference type="ChEBI" id="CHEBI:15378"/>
        <dbReference type="ChEBI" id="CHEBI:57510"/>
        <dbReference type="ChEBI" id="CHEBI:57783"/>
        <dbReference type="ChEBI" id="CHEBI:58349"/>
        <dbReference type="ChEBI" id="CHEBI:62830"/>
        <dbReference type="EC" id="1.1.1.133"/>
    </reaction>
</comment>
<dbReference type="InterPro" id="IPR011051">
    <property type="entry name" value="RmlC_Cupin_sf"/>
</dbReference>
<dbReference type="SUPFAM" id="SSF51735">
    <property type="entry name" value="NAD(P)-binding Rossmann-fold domains"/>
    <property type="match status" value="1"/>
</dbReference>
<evidence type="ECO:0000313" key="10">
    <source>
        <dbReference type="Proteomes" id="UP001181355"/>
    </source>
</evidence>
<dbReference type="InterPro" id="IPR029903">
    <property type="entry name" value="RmlD-like-bd"/>
</dbReference>
<dbReference type="NCBIfam" id="TIGR01214">
    <property type="entry name" value="rmlD"/>
    <property type="match status" value="1"/>
</dbReference>
<keyword evidence="6" id="KW-0521">NADP</keyword>
<dbReference type="Gene3D" id="3.40.50.720">
    <property type="entry name" value="NAD(P)-binding Rossmann-like Domain"/>
    <property type="match status" value="1"/>
</dbReference>
<dbReference type="EC" id="1.1.1.133" evidence="3 6"/>
<dbReference type="CDD" id="cd05254">
    <property type="entry name" value="dTDP_HR_like_SDR_e"/>
    <property type="match status" value="1"/>
</dbReference>
<reference evidence="9" key="1">
    <citation type="submission" date="2023-09" db="EMBL/GenBank/DDBJ databases">
        <title>Undibacterium sp. 20NA77.5 isolated from freshwater.</title>
        <authorList>
            <person name="Le V."/>
            <person name="Ko S.-R."/>
            <person name="Ahn C.-Y."/>
            <person name="Oh H.-M."/>
        </authorList>
    </citation>
    <scope>NUCLEOTIDE SEQUENCE</scope>
    <source>
        <strain evidence="9">20NA77.5</strain>
    </source>
</reference>
<gene>
    <name evidence="9" type="primary">rfbD</name>
    <name evidence="9" type="ORF">RF679_11390</name>
</gene>
<evidence type="ECO:0000256" key="6">
    <source>
        <dbReference type="RuleBase" id="RU364082"/>
    </source>
</evidence>
<proteinExistence type="inferred from homology"/>
<organism evidence="9 10">
    <name type="scientific">Undibacterium cyanobacteriorum</name>
    <dbReference type="NCBI Taxonomy" id="3073561"/>
    <lineage>
        <taxon>Bacteria</taxon>
        <taxon>Pseudomonadati</taxon>
        <taxon>Pseudomonadota</taxon>
        <taxon>Betaproteobacteria</taxon>
        <taxon>Burkholderiales</taxon>
        <taxon>Oxalobacteraceae</taxon>
        <taxon>Undibacterium</taxon>
    </lineage>
</organism>
<accession>A0ABY9RDD4</accession>
<comment type="cofactor">
    <cofactor evidence="6">
        <name>Mg(2+)</name>
        <dbReference type="ChEBI" id="CHEBI:18420"/>
    </cofactor>
    <text evidence="6">Binds 1 Mg(2+) ion per monomer.</text>
</comment>
<evidence type="ECO:0000259" key="8">
    <source>
        <dbReference type="Pfam" id="PF05523"/>
    </source>
</evidence>
<dbReference type="InterPro" id="IPR036291">
    <property type="entry name" value="NAD(P)-bd_dom_sf"/>
</dbReference>
<evidence type="ECO:0000256" key="5">
    <source>
        <dbReference type="ARBA" id="ARBA00048200"/>
    </source>
</evidence>
<feature type="domain" description="RmlD-like substrate binding" evidence="7">
    <location>
        <begin position="233"/>
        <end position="327"/>
    </location>
</feature>
<dbReference type="GO" id="GO:0008831">
    <property type="term" value="F:dTDP-4-dehydrorhamnose reductase activity"/>
    <property type="evidence" value="ECO:0007669"/>
    <property type="project" value="UniProtKB-EC"/>
</dbReference>
<evidence type="ECO:0000313" key="9">
    <source>
        <dbReference type="EMBL" id="WMW79251.1"/>
    </source>
</evidence>
<keyword evidence="10" id="KW-1185">Reference proteome</keyword>
<name>A0ABY9RDD4_9BURK</name>
<comment type="similarity">
    <text evidence="2 6">Belongs to the dTDP-4-dehydrorhamnose reductase family.</text>
</comment>
<evidence type="ECO:0000256" key="1">
    <source>
        <dbReference type="ARBA" id="ARBA00004781"/>
    </source>
</evidence>
<dbReference type="InterPro" id="IPR014710">
    <property type="entry name" value="RmlC-like_jellyroll"/>
</dbReference>
<comment type="pathway">
    <text evidence="1 6">Carbohydrate biosynthesis; dTDP-L-rhamnose biosynthesis.</text>
</comment>
<dbReference type="Pfam" id="PF05523">
    <property type="entry name" value="FdtA"/>
    <property type="match status" value="1"/>
</dbReference>
<evidence type="ECO:0000259" key="7">
    <source>
        <dbReference type="Pfam" id="PF04321"/>
    </source>
</evidence>
<sequence>MTIKVLITGSSGQVGRALVERLRQQTSDYIVLAPQRAELDLLNTTAIQDFVLHNRPAIIINPAAYTAVDLAEDDTETAYRVNAEAPQALAEAAAKLGIPLIHFSTDYVFDGEKRDQQGQLVPYHESEACAPIGVYGASKRAGELAVMQSGCRHIILRTSWVYSDFGKNFMLTMLRLAGEREQLSIVNDQWGAPTSALWIAEACIDIMQQALRATYGEASSTVRLNTSADSTELTESAQWWRTHGGVLHLTPRNWTNWQQFAAAIMQQAHSLQLINKLPEVKGIPAAAYPTRAKRPSNSMLNTARLRDLFNIEAPLWEDGLQACLRRIYDEKTETNTDTGKGNGMNVKLKDELKDELNDKPTSSVQIPYQNPAFRLLGDERGSLIAVEGNKDVPFEIARVYYIFGTKDGVERGFHAHKALKQVAVAVRGSCIMKLDDGQEQIDILMNDPAKSVYIAPMVWHEMREFSEDCVLLVFADQGYDESDYIRNYDAFMDAVRLAKNSATALSSIKNSIANTASKE</sequence>
<dbReference type="Gene3D" id="2.60.120.10">
    <property type="entry name" value="Jelly Rolls"/>
    <property type="match status" value="1"/>
</dbReference>
<dbReference type="InterPro" id="IPR008894">
    <property type="entry name" value="QdtA_cupin_dom"/>
</dbReference>
<dbReference type="Pfam" id="PF04321">
    <property type="entry name" value="RmlD_sub_bind"/>
    <property type="match status" value="2"/>
</dbReference>
<dbReference type="PANTHER" id="PTHR10491">
    <property type="entry name" value="DTDP-4-DEHYDRORHAMNOSE REDUCTASE"/>
    <property type="match status" value="1"/>
</dbReference>
<comment type="function">
    <text evidence="6">Catalyzes the reduction of dTDP-6-deoxy-L-lyxo-4-hexulose to yield dTDP-L-rhamnose.</text>
</comment>
<evidence type="ECO:0000256" key="4">
    <source>
        <dbReference type="ARBA" id="ARBA00017099"/>
    </source>
</evidence>
<dbReference type="PANTHER" id="PTHR10491:SF4">
    <property type="entry name" value="METHIONINE ADENOSYLTRANSFERASE 2 SUBUNIT BETA"/>
    <property type="match status" value="1"/>
</dbReference>
<feature type="domain" description="RmlD-like substrate binding" evidence="7">
    <location>
        <begin position="4"/>
        <end position="212"/>
    </location>
</feature>
<dbReference type="SUPFAM" id="SSF51182">
    <property type="entry name" value="RmlC-like cupins"/>
    <property type="match status" value="1"/>
</dbReference>
<evidence type="ECO:0000256" key="3">
    <source>
        <dbReference type="ARBA" id="ARBA00012929"/>
    </source>
</evidence>
<dbReference type="InterPro" id="IPR005913">
    <property type="entry name" value="dTDP_dehydrorham_reduct"/>
</dbReference>
<dbReference type="CDD" id="cd20292">
    <property type="entry name" value="cupin_QdtA-like"/>
    <property type="match status" value="1"/>
</dbReference>
<evidence type="ECO:0000256" key="2">
    <source>
        <dbReference type="ARBA" id="ARBA00010944"/>
    </source>
</evidence>
<dbReference type="EMBL" id="CP133720">
    <property type="protein sequence ID" value="WMW79251.1"/>
    <property type="molecule type" value="Genomic_DNA"/>
</dbReference>
<dbReference type="RefSeq" id="WP_309480750.1">
    <property type="nucleotide sequence ID" value="NZ_CP133720.1"/>
</dbReference>
<dbReference type="Gene3D" id="3.90.25.10">
    <property type="entry name" value="UDP-galactose 4-epimerase, domain 1"/>
    <property type="match status" value="1"/>
</dbReference>
<dbReference type="Proteomes" id="UP001181355">
    <property type="component" value="Chromosome"/>
</dbReference>
<keyword evidence="6 9" id="KW-0560">Oxidoreductase</keyword>
<protein>
    <recommendedName>
        <fullName evidence="4 6">dTDP-4-dehydrorhamnose reductase</fullName>
        <ecNumber evidence="3 6">1.1.1.133</ecNumber>
    </recommendedName>
</protein>
<feature type="domain" description="Sugar 3,4-ketoisomerase QdtA cupin" evidence="8">
    <location>
        <begin position="373"/>
        <end position="495"/>
    </location>
</feature>